<feature type="transmembrane region" description="Helical" evidence="1">
    <location>
        <begin position="204"/>
        <end position="223"/>
    </location>
</feature>
<keyword evidence="2" id="KW-0732">Signal</keyword>
<dbReference type="RefSeq" id="WP_092774054.1">
    <property type="nucleotide sequence ID" value="NZ_FOHS01000006.1"/>
</dbReference>
<sequence length="229" mass="24274">MRGLFLLLLLSVTLLPGRHCQAQPTPTAPKPSTQSATDVILRTNGDELPGRVVRITPRLVRYLPSPAPTDSLAPVAATDTDTLELAAAEVFMIRYANGTREVMRPAVPAPASGTSLQGLSAAQRTELGRQDSRKYYKPDKGVFWGTFGATLVGSGYGGIVAGSVMGLSAPPRRNLDAPQPDLLNDLAYYDGYRRQAQSKKLGKAAAGFGTGVGVGIVILLILLSNTTHF</sequence>
<dbReference type="STRING" id="82805.SAMN04487998_3549"/>
<keyword evidence="1" id="KW-1133">Transmembrane helix</keyword>
<dbReference type="AlphaFoldDB" id="A0A1I0IZ40"/>
<keyword evidence="1" id="KW-0812">Transmembrane</keyword>
<proteinExistence type="predicted"/>
<keyword evidence="1" id="KW-0472">Membrane</keyword>
<feature type="transmembrane region" description="Helical" evidence="1">
    <location>
        <begin position="142"/>
        <end position="167"/>
    </location>
</feature>
<reference evidence="4" key="1">
    <citation type="submission" date="2016-10" db="EMBL/GenBank/DDBJ databases">
        <authorList>
            <person name="Varghese N."/>
            <person name="Submissions S."/>
        </authorList>
    </citation>
    <scope>NUCLEOTIDE SEQUENCE [LARGE SCALE GENOMIC DNA]</scope>
    <source>
        <strain evidence="4">DSM 15310</strain>
    </source>
</reference>
<gene>
    <name evidence="3" type="ORF">SAMN04487998_3549</name>
</gene>
<keyword evidence="4" id="KW-1185">Reference proteome</keyword>
<organism evidence="3 4">
    <name type="scientific">Hymenobacter actinosclerus</name>
    <dbReference type="NCBI Taxonomy" id="82805"/>
    <lineage>
        <taxon>Bacteria</taxon>
        <taxon>Pseudomonadati</taxon>
        <taxon>Bacteroidota</taxon>
        <taxon>Cytophagia</taxon>
        <taxon>Cytophagales</taxon>
        <taxon>Hymenobacteraceae</taxon>
        <taxon>Hymenobacter</taxon>
    </lineage>
</organism>
<dbReference type="EMBL" id="FOHS01000006">
    <property type="protein sequence ID" value="SEU02632.1"/>
    <property type="molecule type" value="Genomic_DNA"/>
</dbReference>
<evidence type="ECO:0000313" key="4">
    <source>
        <dbReference type="Proteomes" id="UP000198697"/>
    </source>
</evidence>
<name>A0A1I0IZ40_9BACT</name>
<evidence type="ECO:0000256" key="1">
    <source>
        <dbReference type="SAM" id="Phobius"/>
    </source>
</evidence>
<accession>A0A1I0IZ40</accession>
<feature type="chain" id="PRO_5011514732" evidence="2">
    <location>
        <begin position="23"/>
        <end position="229"/>
    </location>
</feature>
<dbReference type="Proteomes" id="UP000198697">
    <property type="component" value="Unassembled WGS sequence"/>
</dbReference>
<dbReference type="OrthoDB" id="1427164at2"/>
<feature type="signal peptide" evidence="2">
    <location>
        <begin position="1"/>
        <end position="22"/>
    </location>
</feature>
<evidence type="ECO:0000256" key="2">
    <source>
        <dbReference type="SAM" id="SignalP"/>
    </source>
</evidence>
<evidence type="ECO:0000313" key="3">
    <source>
        <dbReference type="EMBL" id="SEU02632.1"/>
    </source>
</evidence>
<protein>
    <submittedName>
        <fullName evidence="3">Uncharacterized protein</fullName>
    </submittedName>
</protein>